<feature type="non-terminal residue" evidence="1">
    <location>
        <position position="80"/>
    </location>
</feature>
<evidence type="ECO:0000313" key="1">
    <source>
        <dbReference type="EMBL" id="SVA47238.1"/>
    </source>
</evidence>
<dbReference type="AlphaFoldDB" id="A0A381W5L0"/>
<sequence length="80" mass="8645">MSQPLEIAANYPPPAGLEQILHPVSSDIENLESQIISDIKTDIPLLNNVTEHIIGSGGKRLRPTLVLLGAEMFTGVNEQV</sequence>
<dbReference type="InterPro" id="IPR008949">
    <property type="entry name" value="Isoprenoid_synthase_dom_sf"/>
</dbReference>
<dbReference type="Gene3D" id="1.10.600.10">
    <property type="entry name" value="Farnesyl Diphosphate Synthase"/>
    <property type="match status" value="1"/>
</dbReference>
<protein>
    <submittedName>
        <fullName evidence="1">Uncharacterized protein</fullName>
    </submittedName>
</protein>
<gene>
    <name evidence="1" type="ORF">METZ01_LOCUS100092</name>
</gene>
<name>A0A381W5L0_9ZZZZ</name>
<proteinExistence type="predicted"/>
<accession>A0A381W5L0</accession>
<dbReference type="SUPFAM" id="SSF48576">
    <property type="entry name" value="Terpenoid synthases"/>
    <property type="match status" value="1"/>
</dbReference>
<organism evidence="1">
    <name type="scientific">marine metagenome</name>
    <dbReference type="NCBI Taxonomy" id="408172"/>
    <lineage>
        <taxon>unclassified sequences</taxon>
        <taxon>metagenomes</taxon>
        <taxon>ecological metagenomes</taxon>
    </lineage>
</organism>
<dbReference type="EMBL" id="UINC01010636">
    <property type="protein sequence ID" value="SVA47238.1"/>
    <property type="molecule type" value="Genomic_DNA"/>
</dbReference>
<reference evidence="1" key="1">
    <citation type="submission" date="2018-05" db="EMBL/GenBank/DDBJ databases">
        <authorList>
            <person name="Lanie J.A."/>
            <person name="Ng W.-L."/>
            <person name="Kazmierczak K.M."/>
            <person name="Andrzejewski T.M."/>
            <person name="Davidsen T.M."/>
            <person name="Wayne K.J."/>
            <person name="Tettelin H."/>
            <person name="Glass J.I."/>
            <person name="Rusch D."/>
            <person name="Podicherti R."/>
            <person name="Tsui H.-C.T."/>
            <person name="Winkler M.E."/>
        </authorList>
    </citation>
    <scope>NUCLEOTIDE SEQUENCE</scope>
</reference>